<gene>
    <name evidence="1" type="ORF">Bccel_5476</name>
</gene>
<organism evidence="1 2">
    <name type="scientific">Pseudobacteroides cellulosolvens ATCC 35603 = DSM 2933</name>
    <dbReference type="NCBI Taxonomy" id="398512"/>
    <lineage>
        <taxon>Bacteria</taxon>
        <taxon>Bacillati</taxon>
        <taxon>Bacillota</taxon>
        <taxon>Clostridia</taxon>
        <taxon>Eubacteriales</taxon>
        <taxon>Oscillospiraceae</taxon>
        <taxon>Pseudobacteroides</taxon>
    </lineage>
</organism>
<dbReference type="RefSeq" id="WP_036944896.1">
    <property type="nucleotide sequence ID" value="NZ_JQKC01000038.1"/>
</dbReference>
<dbReference type="STRING" id="398512.Bccel_5476"/>
<dbReference type="EMBL" id="LGTC01000001">
    <property type="protein sequence ID" value="KNY30199.1"/>
    <property type="molecule type" value="Genomic_DNA"/>
</dbReference>
<dbReference type="AlphaFoldDB" id="A0A0L6JWV4"/>
<keyword evidence="2" id="KW-1185">Reference proteome</keyword>
<reference evidence="2" key="1">
    <citation type="submission" date="2015-07" db="EMBL/GenBank/DDBJ databases">
        <title>Near-Complete Genome Sequence of the Cellulolytic Bacterium Bacteroides (Pseudobacteroides) cellulosolvens ATCC 35603.</title>
        <authorList>
            <person name="Dassa B."/>
            <person name="Utturkar S.M."/>
            <person name="Klingeman D.M."/>
            <person name="Hurt R.A."/>
            <person name="Keller M."/>
            <person name="Xu J."/>
            <person name="Reddy Y.H.K."/>
            <person name="Borovok I."/>
            <person name="Grinberg I.R."/>
            <person name="Lamed R."/>
            <person name="Zhivin O."/>
            <person name="Bayer E.A."/>
            <person name="Brown S.D."/>
        </authorList>
    </citation>
    <scope>NUCLEOTIDE SEQUENCE [LARGE SCALE GENOMIC DNA]</scope>
    <source>
        <strain evidence="2">DSM 2933</strain>
    </source>
</reference>
<dbReference type="Proteomes" id="UP000036923">
    <property type="component" value="Unassembled WGS sequence"/>
</dbReference>
<sequence length="160" mass="17990">MAYITYANGYNTMYKIDGKYVYSGRTDFSEGEIGTANVSMLQDSESGKFLVESGFICGIIHVALGHYTCIDFGYSESGGKIQIPIEFARIVEEDGDYTDYFSISHHKVLKYKDISYILEQIYIGGKEHININDIGEALGFSFTMEKDDTNKLQLIKVAKL</sequence>
<evidence type="ECO:0000313" key="2">
    <source>
        <dbReference type="Proteomes" id="UP000036923"/>
    </source>
</evidence>
<proteinExistence type="predicted"/>
<evidence type="ECO:0000313" key="1">
    <source>
        <dbReference type="EMBL" id="KNY30199.1"/>
    </source>
</evidence>
<accession>A0A0L6JWV4</accession>
<name>A0A0L6JWV4_9FIRM</name>
<comment type="caution">
    <text evidence="1">The sequence shown here is derived from an EMBL/GenBank/DDBJ whole genome shotgun (WGS) entry which is preliminary data.</text>
</comment>
<protein>
    <submittedName>
        <fullName evidence="1">Uncharacterized protein</fullName>
    </submittedName>
</protein>